<dbReference type="RefSeq" id="WP_304448121.1">
    <property type="nucleotide sequence ID" value="NZ_JARRAH010000001.1"/>
</dbReference>
<dbReference type="AlphaFoldDB" id="A0ABD5U7G1"/>
<organism evidence="2 3">
    <name type="scientific">Halomarina ordinaria</name>
    <dbReference type="NCBI Taxonomy" id="3033939"/>
    <lineage>
        <taxon>Archaea</taxon>
        <taxon>Methanobacteriati</taxon>
        <taxon>Methanobacteriota</taxon>
        <taxon>Stenosarchaea group</taxon>
        <taxon>Halobacteria</taxon>
        <taxon>Halobacteriales</taxon>
        <taxon>Natronomonadaceae</taxon>
        <taxon>Halomarina</taxon>
    </lineage>
</organism>
<feature type="domain" description="DUF7513" evidence="1">
    <location>
        <begin position="1"/>
        <end position="79"/>
    </location>
</feature>
<dbReference type="EMBL" id="JBHSXM010000001">
    <property type="protein sequence ID" value="MFC6836437.1"/>
    <property type="molecule type" value="Genomic_DNA"/>
</dbReference>
<protein>
    <recommendedName>
        <fullName evidence="1">DUF7513 domain-containing protein</fullName>
    </recommendedName>
</protein>
<dbReference type="InterPro" id="IPR055935">
    <property type="entry name" value="DUF7513"/>
</dbReference>
<dbReference type="Proteomes" id="UP001596406">
    <property type="component" value="Unassembled WGS sequence"/>
</dbReference>
<evidence type="ECO:0000313" key="3">
    <source>
        <dbReference type="Proteomes" id="UP001596406"/>
    </source>
</evidence>
<evidence type="ECO:0000313" key="2">
    <source>
        <dbReference type="EMBL" id="MFC6836437.1"/>
    </source>
</evidence>
<accession>A0ABD5U7G1</accession>
<gene>
    <name evidence="2" type="ORF">ACFQHK_07935</name>
</gene>
<sequence length="86" mass="9247">MSVGSYLRGLFRTSTPAFEEGQELSVFVTGYRDGTAVARIGDTVIRVPDAPNGALDKRVLVRVTEFDAGDSTGRAEYLETVGESAF</sequence>
<evidence type="ECO:0000259" key="1">
    <source>
        <dbReference type="Pfam" id="PF24353"/>
    </source>
</evidence>
<dbReference type="Pfam" id="PF24353">
    <property type="entry name" value="DUF7513"/>
    <property type="match status" value="1"/>
</dbReference>
<proteinExistence type="predicted"/>
<comment type="caution">
    <text evidence="2">The sequence shown here is derived from an EMBL/GenBank/DDBJ whole genome shotgun (WGS) entry which is preliminary data.</text>
</comment>
<name>A0ABD5U7G1_9EURY</name>
<reference evidence="2 3" key="1">
    <citation type="journal article" date="2019" name="Int. J. Syst. Evol. Microbiol.">
        <title>The Global Catalogue of Microorganisms (GCM) 10K type strain sequencing project: providing services to taxonomists for standard genome sequencing and annotation.</title>
        <authorList>
            <consortium name="The Broad Institute Genomics Platform"/>
            <consortium name="The Broad Institute Genome Sequencing Center for Infectious Disease"/>
            <person name="Wu L."/>
            <person name="Ma J."/>
        </authorList>
    </citation>
    <scope>NUCLEOTIDE SEQUENCE [LARGE SCALE GENOMIC DNA]</scope>
    <source>
        <strain evidence="2 3">PSRA2</strain>
    </source>
</reference>
<keyword evidence="3" id="KW-1185">Reference proteome</keyword>